<dbReference type="EMBL" id="JAINVV010000001">
    <property type="protein sequence ID" value="MBY8821119.1"/>
    <property type="molecule type" value="Genomic_DNA"/>
</dbReference>
<feature type="chain" id="PRO_5046308522" evidence="2">
    <location>
        <begin position="20"/>
        <end position="94"/>
    </location>
</feature>
<dbReference type="PIRSF" id="PIRSF002599">
    <property type="entry name" value="Cold_shock_A"/>
    <property type="match status" value="1"/>
</dbReference>
<dbReference type="RefSeq" id="WP_222988206.1">
    <property type="nucleotide sequence ID" value="NZ_JAINVV010000001.1"/>
</dbReference>
<keyword evidence="4" id="KW-1185">Reference proteome</keyword>
<feature type="transmembrane region" description="Helical" evidence="1">
    <location>
        <begin position="35"/>
        <end position="54"/>
    </location>
</feature>
<comment type="caution">
    <text evidence="3">The sequence shown here is derived from an EMBL/GenBank/DDBJ whole genome shotgun (WGS) entry which is preliminary data.</text>
</comment>
<dbReference type="Pfam" id="PF06961">
    <property type="entry name" value="DUF1294"/>
    <property type="match status" value="1"/>
</dbReference>
<gene>
    <name evidence="3" type="ORF">K7G82_02375</name>
</gene>
<proteinExistence type="predicted"/>
<dbReference type="InterPro" id="IPR012156">
    <property type="entry name" value="Cold_shock_CspA"/>
</dbReference>
<evidence type="ECO:0000313" key="4">
    <source>
        <dbReference type="Proteomes" id="UP000706039"/>
    </source>
</evidence>
<keyword evidence="2" id="KW-0732">Signal</keyword>
<evidence type="ECO:0000313" key="3">
    <source>
        <dbReference type="EMBL" id="MBY8821119.1"/>
    </source>
</evidence>
<protein>
    <submittedName>
        <fullName evidence="3">DUF1294 domain-containing protein</fullName>
    </submittedName>
</protein>
<keyword evidence="1" id="KW-1133">Transmembrane helix</keyword>
<sequence>MALIALVAALALINLFAYAQFGVDKARAQTGQRRIPESTLLLTAMIGGTIGAYAGRARFRHKTKKTSFSMKLHLIALVQAGIAAVLLDTYAGAP</sequence>
<reference evidence="3 4" key="1">
    <citation type="submission" date="2021-08" db="EMBL/GenBank/DDBJ databases">
        <authorList>
            <person name="Tuo L."/>
        </authorList>
    </citation>
    <scope>NUCLEOTIDE SEQUENCE [LARGE SCALE GENOMIC DNA]</scope>
    <source>
        <strain evidence="3 4">JCM 31229</strain>
    </source>
</reference>
<organism evidence="3 4">
    <name type="scientific">Sphingomonas colocasiae</name>
    <dbReference type="NCBI Taxonomy" id="1848973"/>
    <lineage>
        <taxon>Bacteria</taxon>
        <taxon>Pseudomonadati</taxon>
        <taxon>Pseudomonadota</taxon>
        <taxon>Alphaproteobacteria</taxon>
        <taxon>Sphingomonadales</taxon>
        <taxon>Sphingomonadaceae</taxon>
        <taxon>Sphingomonas</taxon>
    </lineage>
</organism>
<evidence type="ECO:0000256" key="2">
    <source>
        <dbReference type="SAM" id="SignalP"/>
    </source>
</evidence>
<accession>A0ABS7PJG9</accession>
<feature type="signal peptide" evidence="2">
    <location>
        <begin position="1"/>
        <end position="19"/>
    </location>
</feature>
<dbReference type="InterPro" id="IPR010718">
    <property type="entry name" value="DUF1294"/>
</dbReference>
<keyword evidence="1" id="KW-0812">Transmembrane</keyword>
<keyword evidence="1" id="KW-0472">Membrane</keyword>
<evidence type="ECO:0000256" key="1">
    <source>
        <dbReference type="SAM" id="Phobius"/>
    </source>
</evidence>
<feature type="transmembrane region" description="Helical" evidence="1">
    <location>
        <begin position="74"/>
        <end position="93"/>
    </location>
</feature>
<name>A0ABS7PJG9_9SPHN</name>
<dbReference type="Proteomes" id="UP000706039">
    <property type="component" value="Unassembled WGS sequence"/>
</dbReference>